<dbReference type="GO" id="GO:0004497">
    <property type="term" value="F:monooxygenase activity"/>
    <property type="evidence" value="ECO:0007669"/>
    <property type="project" value="UniProtKB-KW"/>
</dbReference>
<evidence type="ECO:0000313" key="5">
    <source>
        <dbReference type="EMBL" id="KAK7357880.1"/>
    </source>
</evidence>
<evidence type="ECO:0000256" key="2">
    <source>
        <dbReference type="ARBA" id="ARBA00023033"/>
    </source>
</evidence>
<comment type="caution">
    <text evidence="5">The sequence shown here is derived from an EMBL/GenBank/DDBJ whole genome shotgun (WGS) entry which is preliminary data.</text>
</comment>
<sequence>MPITVLIASIGDTILVMERELVEDIVIVGAGIAGLTTSLGLHRLGIPSLVLESSDTLRVSGFALSIWQNAWKALDAVGVGDILRHQHLHLNGIVTTSLVTGQQTAAMPFRATPNSKDIEIRCVKRRSMLEVLVNELPRGTIRYLSKIVAIEESGFYKIVHLADGTTIKTKVLIGCDGVNSLVAKWLGFKKASFTGRYAIRGCAEVNSSHGLEPRFMQYFGKGFRAGVIPCDEKAVYWFFTWTPTSQEKELEENPAKLKQYVLNKLENMPSDVRYYIEKTDLDSFLLAPLRYRHPWELMLGNISRGNVCVAGDAFHPMTPDLGQGGCCALEDGVVLARCLAEAFSQEPGRHAKEKDEEEEQHKRIEESLKKYAKERRWRSIDVIATAYMVGSIQQAESKLVSFLRDKILASFLAIQLFKKSGYDCGKLNNS</sequence>
<dbReference type="EMBL" id="JAYMYR010000006">
    <property type="protein sequence ID" value="KAK7357880.1"/>
    <property type="molecule type" value="Genomic_DNA"/>
</dbReference>
<dbReference type="GO" id="GO:0071949">
    <property type="term" value="F:FAD binding"/>
    <property type="evidence" value="ECO:0007669"/>
    <property type="project" value="InterPro"/>
</dbReference>
<proteinExistence type="inferred from homology"/>
<name>A0AAN9MNB9_PHACN</name>
<keyword evidence="6" id="KW-1185">Reference proteome</keyword>
<comment type="similarity">
    <text evidence="3">Belongs to the 3-hydroxybenzoate 6-hydroxylase family.</text>
</comment>
<evidence type="ECO:0000259" key="4">
    <source>
        <dbReference type="Pfam" id="PF01494"/>
    </source>
</evidence>
<organism evidence="5 6">
    <name type="scientific">Phaseolus coccineus</name>
    <name type="common">Scarlet runner bean</name>
    <name type="synonym">Phaseolus multiflorus</name>
    <dbReference type="NCBI Taxonomy" id="3886"/>
    <lineage>
        <taxon>Eukaryota</taxon>
        <taxon>Viridiplantae</taxon>
        <taxon>Streptophyta</taxon>
        <taxon>Embryophyta</taxon>
        <taxon>Tracheophyta</taxon>
        <taxon>Spermatophyta</taxon>
        <taxon>Magnoliopsida</taxon>
        <taxon>eudicotyledons</taxon>
        <taxon>Gunneridae</taxon>
        <taxon>Pentapetalae</taxon>
        <taxon>rosids</taxon>
        <taxon>fabids</taxon>
        <taxon>Fabales</taxon>
        <taxon>Fabaceae</taxon>
        <taxon>Papilionoideae</taxon>
        <taxon>50 kb inversion clade</taxon>
        <taxon>NPAAA clade</taxon>
        <taxon>indigoferoid/millettioid clade</taxon>
        <taxon>Phaseoleae</taxon>
        <taxon>Phaseolus</taxon>
    </lineage>
</organism>
<dbReference type="InterPro" id="IPR002938">
    <property type="entry name" value="FAD-bd"/>
</dbReference>
<dbReference type="SUPFAM" id="SSF51905">
    <property type="entry name" value="FAD/NAD(P)-binding domain"/>
    <property type="match status" value="1"/>
</dbReference>
<reference evidence="5 6" key="1">
    <citation type="submission" date="2024-01" db="EMBL/GenBank/DDBJ databases">
        <title>The genomes of 5 underutilized Papilionoideae crops provide insights into root nodulation and disease resistanc.</title>
        <authorList>
            <person name="Jiang F."/>
        </authorList>
    </citation>
    <scope>NUCLEOTIDE SEQUENCE [LARGE SCALE GENOMIC DNA]</scope>
    <source>
        <strain evidence="5">JINMINGXINNONG_FW02</strain>
        <tissue evidence="5">Leaves</tissue>
    </source>
</reference>
<dbReference type="PANTHER" id="PTHR45934:SF20">
    <property type="entry name" value="MONOOXYGENASE 2-RELATED"/>
    <property type="match status" value="1"/>
</dbReference>
<accession>A0AAN9MNB9</accession>
<keyword evidence="1" id="KW-0560">Oxidoreductase</keyword>
<protein>
    <recommendedName>
        <fullName evidence="4">FAD-binding domain-containing protein</fullName>
    </recommendedName>
</protein>
<feature type="domain" description="FAD-binding" evidence="4">
    <location>
        <begin position="24"/>
        <end position="346"/>
    </location>
</feature>
<dbReference type="InterPro" id="IPR044560">
    <property type="entry name" value="MOase"/>
</dbReference>
<dbReference type="PANTHER" id="PTHR45934">
    <property type="entry name" value="FAD/NAD(P)-BINDING OXIDOREDUCTASE FAMILY PROTEIN"/>
    <property type="match status" value="1"/>
</dbReference>
<gene>
    <name evidence="5" type="ORF">VNO80_17177</name>
</gene>
<dbReference type="Proteomes" id="UP001374584">
    <property type="component" value="Unassembled WGS sequence"/>
</dbReference>
<keyword evidence="2" id="KW-0503">Monooxygenase</keyword>
<dbReference type="AlphaFoldDB" id="A0AAN9MNB9"/>
<dbReference type="InterPro" id="IPR036188">
    <property type="entry name" value="FAD/NAD-bd_sf"/>
</dbReference>
<dbReference type="Gene3D" id="3.50.50.60">
    <property type="entry name" value="FAD/NAD(P)-binding domain"/>
    <property type="match status" value="1"/>
</dbReference>
<dbReference type="Pfam" id="PF01494">
    <property type="entry name" value="FAD_binding_3"/>
    <property type="match status" value="1"/>
</dbReference>
<evidence type="ECO:0000256" key="3">
    <source>
        <dbReference type="ARBA" id="ARBA00024018"/>
    </source>
</evidence>
<evidence type="ECO:0000313" key="6">
    <source>
        <dbReference type="Proteomes" id="UP001374584"/>
    </source>
</evidence>
<evidence type="ECO:0000256" key="1">
    <source>
        <dbReference type="ARBA" id="ARBA00023002"/>
    </source>
</evidence>
<dbReference type="PRINTS" id="PR00420">
    <property type="entry name" value="RNGMNOXGNASE"/>
</dbReference>